<comment type="function">
    <text evidence="8">In NER, TFIIH acts by opening DNA around the lesion to allow the excision of the damaged oligonucleotide and its replacement by a new DNA fragment. In transcription, TFIIH has an essential role in transcription initiation. When the pre-initiation complex (PIC) has been established, TFIIH is required for promoter opening and promoter escape.</text>
</comment>
<keyword evidence="7 8" id="KW-0539">Nucleus</keyword>
<dbReference type="GO" id="GO:0006294">
    <property type="term" value="P:nucleotide-excision repair, preincision complex assembly"/>
    <property type="evidence" value="ECO:0007669"/>
    <property type="project" value="TreeGrafter"/>
</dbReference>
<organism evidence="9 10">
    <name type="scientific">Holothuria leucospilota</name>
    <name type="common">Black long sea cucumber</name>
    <name type="synonym">Mertensiothuria leucospilota</name>
    <dbReference type="NCBI Taxonomy" id="206669"/>
    <lineage>
        <taxon>Eukaryota</taxon>
        <taxon>Metazoa</taxon>
        <taxon>Echinodermata</taxon>
        <taxon>Eleutherozoa</taxon>
        <taxon>Echinozoa</taxon>
        <taxon>Holothuroidea</taxon>
        <taxon>Aspidochirotacea</taxon>
        <taxon>Aspidochirotida</taxon>
        <taxon>Holothuriidae</taxon>
        <taxon>Holothuria</taxon>
    </lineage>
</organism>
<evidence type="ECO:0000256" key="8">
    <source>
        <dbReference type="RuleBase" id="RU368032"/>
    </source>
</evidence>
<dbReference type="Proteomes" id="UP001152320">
    <property type="component" value="Chromosome 20"/>
</dbReference>
<proteinExistence type="inferred from homology"/>
<evidence type="ECO:0000256" key="3">
    <source>
        <dbReference type="ARBA" id="ARBA00022763"/>
    </source>
</evidence>
<keyword evidence="5 8" id="KW-0804">Transcription</keyword>
<dbReference type="InterPro" id="IPR035935">
    <property type="entry name" value="TFB5-like_sf"/>
</dbReference>
<gene>
    <name evidence="9" type="ORF">HOLleu_37931</name>
</gene>
<evidence type="ECO:0000313" key="10">
    <source>
        <dbReference type="Proteomes" id="UP001152320"/>
    </source>
</evidence>
<evidence type="ECO:0000256" key="7">
    <source>
        <dbReference type="ARBA" id="ARBA00023242"/>
    </source>
</evidence>
<dbReference type="EMBL" id="JAIZAY010000020">
    <property type="protein sequence ID" value="KAJ8022904.1"/>
    <property type="molecule type" value="Genomic_DNA"/>
</dbReference>
<comment type="similarity">
    <text evidence="2 8">Belongs to the TFB5 family.</text>
</comment>
<dbReference type="InterPro" id="IPR009400">
    <property type="entry name" value="TFIIH_TTDA/Tfb5"/>
</dbReference>
<dbReference type="SMART" id="SM01395">
    <property type="entry name" value="Tbf5"/>
    <property type="match status" value="1"/>
</dbReference>
<keyword evidence="10" id="KW-1185">Reference proteome</keyword>
<keyword evidence="3 8" id="KW-0227">DNA damage</keyword>
<name>A0A9Q0YLM0_HOLLE</name>
<evidence type="ECO:0000313" key="9">
    <source>
        <dbReference type="EMBL" id="KAJ8022904.1"/>
    </source>
</evidence>
<dbReference type="Pfam" id="PF06331">
    <property type="entry name" value="Tfb5"/>
    <property type="match status" value="1"/>
</dbReference>
<evidence type="ECO:0000256" key="4">
    <source>
        <dbReference type="ARBA" id="ARBA00023015"/>
    </source>
</evidence>
<dbReference type="PANTHER" id="PTHR28580">
    <property type="entry name" value="GENERAL TRANSCRIPTION FACTOR IIH SUBUNIT 5"/>
    <property type="match status" value="1"/>
</dbReference>
<evidence type="ECO:0000256" key="2">
    <source>
        <dbReference type="ARBA" id="ARBA00007470"/>
    </source>
</evidence>
<sequence>MVNVTRGVLVECDPAMKQFLISLDEKKVLKKRFILLDLDETHVFIDSEIVDELKDKIADLMDQHTFSVADM</sequence>
<evidence type="ECO:0000256" key="1">
    <source>
        <dbReference type="ARBA" id="ARBA00004123"/>
    </source>
</evidence>
<dbReference type="GO" id="GO:0006367">
    <property type="term" value="P:transcription initiation at RNA polymerase II promoter"/>
    <property type="evidence" value="ECO:0007669"/>
    <property type="project" value="UniProtKB-UniRule"/>
</dbReference>
<dbReference type="AlphaFoldDB" id="A0A9Q0YLM0"/>
<dbReference type="Gene3D" id="3.30.70.1220">
    <property type="entry name" value="TFB5-like"/>
    <property type="match status" value="1"/>
</dbReference>
<comment type="subunit">
    <text evidence="8">Component of the 7-subunit TFIIH core complex.</text>
</comment>
<reference evidence="9" key="1">
    <citation type="submission" date="2021-10" db="EMBL/GenBank/DDBJ databases">
        <title>Tropical sea cucumber genome reveals ecological adaptation and Cuvierian tubules defense mechanism.</title>
        <authorList>
            <person name="Chen T."/>
        </authorList>
    </citation>
    <scope>NUCLEOTIDE SEQUENCE</scope>
    <source>
        <strain evidence="9">Nanhai2018</strain>
        <tissue evidence="9">Muscle</tissue>
    </source>
</reference>
<dbReference type="GO" id="GO:0000439">
    <property type="term" value="C:transcription factor TFIIH core complex"/>
    <property type="evidence" value="ECO:0007669"/>
    <property type="project" value="UniProtKB-UniRule"/>
</dbReference>
<comment type="subcellular location">
    <subcellularLocation>
        <location evidence="1 8">Nucleus</location>
    </subcellularLocation>
</comment>
<dbReference type="FunFam" id="3.30.70.1220:FF:000001">
    <property type="entry name" value="General transcription factor IIH subunit 5"/>
    <property type="match status" value="1"/>
</dbReference>
<comment type="caution">
    <text evidence="9">The sequence shown here is derived from an EMBL/GenBank/DDBJ whole genome shotgun (WGS) entry which is preliminary data.</text>
</comment>
<dbReference type="PANTHER" id="PTHR28580:SF1">
    <property type="entry name" value="GENERAL TRANSCRIPTION FACTOR IIH SUBUNIT 5"/>
    <property type="match status" value="1"/>
</dbReference>
<keyword evidence="4 8" id="KW-0805">Transcription regulation</keyword>
<accession>A0A9Q0YLM0</accession>
<dbReference type="OrthoDB" id="354at2759"/>
<dbReference type="GO" id="GO:0005675">
    <property type="term" value="C:transcription factor TFIIH holo complex"/>
    <property type="evidence" value="ECO:0007669"/>
    <property type="project" value="TreeGrafter"/>
</dbReference>
<keyword evidence="6 8" id="KW-0234">DNA repair</keyword>
<dbReference type="SUPFAM" id="SSF142897">
    <property type="entry name" value="TFB5-like"/>
    <property type="match status" value="1"/>
</dbReference>
<evidence type="ECO:0000256" key="5">
    <source>
        <dbReference type="ARBA" id="ARBA00023163"/>
    </source>
</evidence>
<evidence type="ECO:0000256" key="6">
    <source>
        <dbReference type="ARBA" id="ARBA00023204"/>
    </source>
</evidence>
<protein>
    <recommendedName>
        <fullName evidence="8">General transcription and DNA repair factor IIH subunit TFB5</fullName>
    </recommendedName>
</protein>